<dbReference type="Proteomes" id="UP000269665">
    <property type="component" value="Unassembled WGS sequence"/>
</dbReference>
<reference evidence="6" key="4">
    <citation type="submission" date="2023-07" db="EMBL/GenBank/DDBJ databases">
        <title>Identification of Pectobacterium versatile causing blackleg of potato from New York State with a whole genome sequencing approach.</title>
        <authorList>
            <person name="Ma X."/>
            <person name="Swingle B."/>
        </authorList>
    </citation>
    <scope>NUCLEOTIDE SEQUENCE [LARGE SCALE GENOMIC DNA]</scope>
    <source>
        <strain evidence="6">NY1588A</strain>
    </source>
</reference>
<dbReference type="OrthoDB" id="775526at2"/>
<dbReference type="HOGENOM" id="CLU_154507_1_0_6"/>
<gene>
    <name evidence="1" type="ordered locus">W5S_2499</name>
    <name evidence="3" type="ORF">C5E00_07025</name>
    <name evidence="2" type="ORF">F6Q06_00680</name>
</gene>
<proteinExistence type="predicted"/>
<dbReference type="EMBL" id="PSZG01000001">
    <property type="protein sequence ID" value="RKO79126.1"/>
    <property type="molecule type" value="Genomic_DNA"/>
</dbReference>
<keyword evidence="6" id="KW-1185">Reference proteome</keyword>
<accession>A0A0H3I3I3</accession>
<sequence>MTFLCKGAKRNVYPSRMARQMAYGIKGYEFEMGRPAVRGDLVSIFDHEENDLVTPEEQETHFQEWLSSFL</sequence>
<dbReference type="Proteomes" id="UP001194579">
    <property type="component" value="Unassembled WGS sequence"/>
</dbReference>
<dbReference type="AlphaFoldDB" id="A0A0H3I3I3"/>
<dbReference type="KEGG" id="ppar:A8F97_06015"/>
<dbReference type="OMA" id="IAYEFHE"/>
<name>A0A0H3I3I3_PECPM</name>
<dbReference type="eggNOG" id="ENOG5030UN8">
    <property type="taxonomic scope" value="Bacteria"/>
</dbReference>
<dbReference type="EMBL" id="WABS01000001">
    <property type="protein sequence ID" value="MBI0553015.1"/>
    <property type="molecule type" value="Genomic_DNA"/>
</dbReference>
<dbReference type="EMBL" id="CP003415">
    <property type="protein sequence ID" value="AFI90587.1"/>
    <property type="molecule type" value="Genomic_DNA"/>
</dbReference>
<evidence type="ECO:0000313" key="5">
    <source>
        <dbReference type="Proteomes" id="UP000269665"/>
    </source>
</evidence>
<evidence type="ECO:0000313" key="2">
    <source>
        <dbReference type="EMBL" id="MBI0553015.1"/>
    </source>
</evidence>
<dbReference type="KEGG" id="pec:W5S_2499"/>
<evidence type="ECO:0000313" key="1">
    <source>
        <dbReference type="EMBL" id="AFI90587.1"/>
    </source>
</evidence>
<dbReference type="Proteomes" id="UP000008044">
    <property type="component" value="Chromosome"/>
</dbReference>
<reference evidence="1" key="2">
    <citation type="submission" date="2012-03" db="EMBL/GenBank/DDBJ databases">
        <authorList>
            <person name="Koskinen P."/>
            <person name="Laine P."/>
            <person name="Niemi O."/>
            <person name="Nykyri J."/>
            <person name="Harjunpaa H."/>
            <person name="Auvinen P."/>
            <person name="Paulin L."/>
            <person name="Pirhonen M."/>
            <person name="Palva T."/>
            <person name="Holm L."/>
        </authorList>
    </citation>
    <scope>NUCLEOTIDE SEQUENCE</scope>
    <source>
        <strain evidence="1">SCC3193</strain>
    </source>
</reference>
<dbReference type="PATRIC" id="fig|1166016.3.peg.2521"/>
<evidence type="ECO:0000313" key="3">
    <source>
        <dbReference type="EMBL" id="RKO79126.1"/>
    </source>
</evidence>
<reference evidence="2" key="5">
    <citation type="submission" date="2024-05" db="EMBL/GenBank/DDBJ databases">
        <title>Identification of Pectobacterium versatile causing blackleg of potato from New York State with a whole genome sequencing approach.</title>
        <authorList>
            <person name="Ma X."/>
            <person name="Swingle B."/>
        </authorList>
    </citation>
    <scope>NUCLEOTIDE SEQUENCE</scope>
    <source>
        <strain evidence="2">NY1588A</strain>
    </source>
</reference>
<evidence type="ECO:0000313" key="6">
    <source>
        <dbReference type="Proteomes" id="UP001194579"/>
    </source>
</evidence>
<protein>
    <submittedName>
        <fullName evidence="1">Uncharacterized protein</fullName>
    </submittedName>
</protein>
<evidence type="ECO:0000313" key="4">
    <source>
        <dbReference type="Proteomes" id="UP000008044"/>
    </source>
</evidence>
<organism evidence="1 4">
    <name type="scientific">Pectobacterium parmentieri</name>
    <dbReference type="NCBI Taxonomy" id="1905730"/>
    <lineage>
        <taxon>Bacteria</taxon>
        <taxon>Pseudomonadati</taxon>
        <taxon>Pseudomonadota</taxon>
        <taxon>Gammaproteobacteria</taxon>
        <taxon>Enterobacterales</taxon>
        <taxon>Pectobacteriaceae</taxon>
        <taxon>Pectobacterium</taxon>
    </lineage>
</organism>
<reference evidence="1 4" key="1">
    <citation type="journal article" date="2012" name="J. Bacteriol.">
        <title>Genome sequence of Pectobacterium sp. strain SCC3193.</title>
        <authorList>
            <person name="Koskinen J.P."/>
            <person name="Laine P."/>
            <person name="Niemi O."/>
            <person name="Nykyri J."/>
            <person name="Harjunpaa H."/>
            <person name="Auvinen P."/>
            <person name="Paulin L."/>
            <person name="Pirhonen M."/>
            <person name="Palva T."/>
            <person name="Holm L."/>
        </authorList>
    </citation>
    <scope>NUCLEOTIDE SEQUENCE [LARGE SCALE GENOMIC DNA]</scope>
    <source>
        <strain evidence="1 4">SCC3193</strain>
    </source>
</reference>
<reference evidence="3 5" key="3">
    <citation type="journal article" date="2018" name="BMC Genomics">
        <title>High genomic variability in the plant pathogenic bacterium Pectobacterium parmentieri deciphered from de novo assembled complete genomes.</title>
        <authorList>
            <person name="Zoledowska S."/>
            <person name="Motyka-Pomagruk A."/>
            <person name="Sledz W."/>
            <person name="Mengoni A."/>
            <person name="Lojkowska E."/>
        </authorList>
    </citation>
    <scope>NUCLEOTIDE SEQUENCE [LARGE SCALE GENOMIC DNA]</scope>
    <source>
        <strain evidence="3 5">IFB5626</strain>
    </source>
</reference>